<dbReference type="EMBL" id="DF143929">
    <property type="protein sequence ID" value="GAA54836.1"/>
    <property type="molecule type" value="Genomic_DNA"/>
</dbReference>
<accession>G7YPF5</accession>
<dbReference type="Proteomes" id="UP000008909">
    <property type="component" value="Unassembled WGS sequence"/>
</dbReference>
<reference evidence="1" key="1">
    <citation type="journal article" date="2011" name="Genome Biol.">
        <title>The draft genome of the carcinogenic human liver fluke Clonorchis sinensis.</title>
        <authorList>
            <person name="Wang X."/>
            <person name="Chen W."/>
            <person name="Huang Y."/>
            <person name="Sun J."/>
            <person name="Men J."/>
            <person name="Liu H."/>
            <person name="Luo F."/>
            <person name="Guo L."/>
            <person name="Lv X."/>
            <person name="Deng C."/>
            <person name="Zhou C."/>
            <person name="Fan Y."/>
            <person name="Li X."/>
            <person name="Huang L."/>
            <person name="Hu Y."/>
            <person name="Liang C."/>
            <person name="Hu X."/>
            <person name="Xu J."/>
            <person name="Yu X."/>
        </authorList>
    </citation>
    <scope>NUCLEOTIDE SEQUENCE [LARGE SCALE GENOMIC DNA]</scope>
    <source>
        <strain evidence="1">Henan</strain>
    </source>
</reference>
<dbReference type="AlphaFoldDB" id="G7YPF5"/>
<reference key="2">
    <citation type="submission" date="2011-10" db="EMBL/GenBank/DDBJ databases">
        <title>The genome and transcriptome sequence of Clonorchis sinensis provide insights into the carcinogenic liver fluke.</title>
        <authorList>
            <person name="Wang X."/>
            <person name="Huang Y."/>
            <person name="Chen W."/>
            <person name="Liu H."/>
            <person name="Guo L."/>
            <person name="Chen Y."/>
            <person name="Luo F."/>
            <person name="Zhou W."/>
            <person name="Sun J."/>
            <person name="Mao Q."/>
            <person name="Liang P."/>
            <person name="Zhou C."/>
            <person name="Tian Y."/>
            <person name="Men J."/>
            <person name="Lv X."/>
            <person name="Huang L."/>
            <person name="Zhou J."/>
            <person name="Hu Y."/>
            <person name="Li R."/>
            <person name="Zhang F."/>
            <person name="Lei H."/>
            <person name="Li X."/>
            <person name="Hu X."/>
            <person name="Liang C."/>
            <person name="Xu J."/>
            <person name="Wu Z."/>
            <person name="Yu X."/>
        </authorList>
    </citation>
    <scope>NUCLEOTIDE SEQUENCE</scope>
    <source>
        <strain>Henan</strain>
    </source>
</reference>
<name>G7YPF5_CLOSI</name>
<evidence type="ECO:0008006" key="3">
    <source>
        <dbReference type="Google" id="ProtNLM"/>
    </source>
</evidence>
<evidence type="ECO:0000313" key="1">
    <source>
        <dbReference type="EMBL" id="GAA54836.1"/>
    </source>
</evidence>
<sequence>MEYWKQSYISGLGEQSVLGLRTLHELSIEEGRRTFRKLEHKTCGRFWMRKTLMIIQTDEPQKHQYSTVISFSTVLLYYLNERRRSKKFCAEECTNQPDRKIELDGGRFRFAGQTGNFCEANELCAEMNGGIAPVYVLAGRRLVDYMSRSREGHFYWTSINNFLRTSDDSNEWWESGGKHESILPFRLASLPVVGKPSVIYGHAKSRSLHFAQAQMKVKLDVYCERIVNMETSEQNTFQYRAAPGRKESLPSLGESFPCCFQDQNSTTVLHCLFTCTINLRCRGVYYNMKDRSCRLVFYVDALLPQNIPGSDEIQWSRYTIAELSSCRWQIVARSTKNNFRHSAVIFPLSNPHTYMTFLVATLFHFNGLFGNEKELLNGLTFNCQQEDRGCESSRRLVVVCDESDTNLQRFSGFRP</sequence>
<evidence type="ECO:0000313" key="2">
    <source>
        <dbReference type="Proteomes" id="UP000008909"/>
    </source>
</evidence>
<keyword evidence="2" id="KW-1185">Reference proteome</keyword>
<protein>
    <recommendedName>
        <fullName evidence="3">Apple domain-containing protein</fullName>
    </recommendedName>
</protein>
<gene>
    <name evidence="1" type="ORF">CLF_105783</name>
</gene>
<organism evidence="1 2">
    <name type="scientific">Clonorchis sinensis</name>
    <name type="common">Chinese liver fluke</name>
    <dbReference type="NCBI Taxonomy" id="79923"/>
    <lineage>
        <taxon>Eukaryota</taxon>
        <taxon>Metazoa</taxon>
        <taxon>Spiralia</taxon>
        <taxon>Lophotrochozoa</taxon>
        <taxon>Platyhelminthes</taxon>
        <taxon>Trematoda</taxon>
        <taxon>Digenea</taxon>
        <taxon>Opisthorchiida</taxon>
        <taxon>Opisthorchiata</taxon>
        <taxon>Opisthorchiidae</taxon>
        <taxon>Clonorchis</taxon>
    </lineage>
</organism>
<proteinExistence type="predicted"/>